<dbReference type="Proteomes" id="UP000197446">
    <property type="component" value="Unassembled WGS sequence"/>
</dbReference>
<name>A0A254N035_9BURK</name>
<reference evidence="2 3" key="1">
    <citation type="journal article" date="2007" name="Int. J. Syst. Evol. Microbiol.">
        <title>Description of Pelomonas aquatica sp. nov. and Pelomonas puraquae sp. nov., isolated from industrial and haemodialysis water.</title>
        <authorList>
            <person name="Gomila M."/>
            <person name="Bowien B."/>
            <person name="Falsen E."/>
            <person name="Moore E.R."/>
            <person name="Lalucat J."/>
        </authorList>
    </citation>
    <scope>NUCLEOTIDE SEQUENCE [LARGE SCALE GENOMIC DNA]</scope>
    <source>
        <strain evidence="2 3">CCUG 52769</strain>
    </source>
</reference>
<feature type="chain" id="PRO_5013146314" evidence="1">
    <location>
        <begin position="20"/>
        <end position="167"/>
    </location>
</feature>
<feature type="signal peptide" evidence="1">
    <location>
        <begin position="1"/>
        <end position="19"/>
    </location>
</feature>
<sequence>MKKIILVLIVAAAAFFAYKTRQQRQQQANPAVIERPVYAETKVDLKGDSGRVINSVVLVATASQTECDAAAAKMVQTVIDASARKGVTGTVKSIECKTELDSRMARLFANQPTFVTYMVLGRGKPEERETRMLYWGVTVEESDLLCEMVPQIQKGWVGKVSCVRAQR</sequence>
<gene>
    <name evidence="2" type="ORF">CDO81_23395</name>
</gene>
<dbReference type="AlphaFoldDB" id="A0A254N035"/>
<evidence type="ECO:0000256" key="1">
    <source>
        <dbReference type="SAM" id="SignalP"/>
    </source>
</evidence>
<protein>
    <submittedName>
        <fullName evidence="2">Uncharacterized protein</fullName>
    </submittedName>
</protein>
<accession>A0A254N035</accession>
<proteinExistence type="predicted"/>
<evidence type="ECO:0000313" key="2">
    <source>
        <dbReference type="EMBL" id="OWR01715.1"/>
    </source>
</evidence>
<keyword evidence="1" id="KW-0732">Signal</keyword>
<organism evidence="2 3">
    <name type="scientific">Roseateles puraquae</name>
    <dbReference type="NCBI Taxonomy" id="431059"/>
    <lineage>
        <taxon>Bacteria</taxon>
        <taxon>Pseudomonadati</taxon>
        <taxon>Pseudomonadota</taxon>
        <taxon>Betaproteobacteria</taxon>
        <taxon>Burkholderiales</taxon>
        <taxon>Sphaerotilaceae</taxon>
        <taxon>Roseateles</taxon>
    </lineage>
</organism>
<keyword evidence="3" id="KW-1185">Reference proteome</keyword>
<comment type="caution">
    <text evidence="2">The sequence shown here is derived from an EMBL/GenBank/DDBJ whole genome shotgun (WGS) entry which is preliminary data.</text>
</comment>
<dbReference type="EMBL" id="NISI01000013">
    <property type="protein sequence ID" value="OWR01715.1"/>
    <property type="molecule type" value="Genomic_DNA"/>
</dbReference>
<evidence type="ECO:0000313" key="3">
    <source>
        <dbReference type="Proteomes" id="UP000197446"/>
    </source>
</evidence>